<evidence type="ECO:0008006" key="4">
    <source>
        <dbReference type="Google" id="ProtNLM"/>
    </source>
</evidence>
<accession>I4B0H3</accession>
<sequence length="74" mass="8307">MSYRLNALAIASILIVLMLLINNHRVQVQILFVSTLMPLGAIMSLCIATGVGLTFLFLSISRSYMRLVRRKINL</sequence>
<feature type="transmembrane region" description="Helical" evidence="1">
    <location>
        <begin position="38"/>
        <end position="60"/>
    </location>
</feature>
<keyword evidence="3" id="KW-1185">Reference proteome</keyword>
<protein>
    <recommendedName>
        <fullName evidence="4">Lipopolysaccharide assembly protein A domain-containing protein</fullName>
    </recommendedName>
</protein>
<keyword evidence="1" id="KW-0472">Membrane</keyword>
<dbReference type="STRING" id="869212.Turpa_0118"/>
<reference evidence="2 3" key="1">
    <citation type="submission" date="2012-06" db="EMBL/GenBank/DDBJ databases">
        <title>The complete chromosome of genome of Turneriella parva DSM 21527.</title>
        <authorList>
            <consortium name="US DOE Joint Genome Institute (JGI-PGF)"/>
            <person name="Lucas S."/>
            <person name="Han J."/>
            <person name="Lapidus A."/>
            <person name="Bruce D."/>
            <person name="Goodwin L."/>
            <person name="Pitluck S."/>
            <person name="Peters L."/>
            <person name="Kyrpides N."/>
            <person name="Mavromatis K."/>
            <person name="Ivanova N."/>
            <person name="Mikhailova N."/>
            <person name="Chertkov O."/>
            <person name="Detter J.C."/>
            <person name="Tapia R."/>
            <person name="Han C."/>
            <person name="Land M."/>
            <person name="Hauser L."/>
            <person name="Markowitz V."/>
            <person name="Cheng J.-F."/>
            <person name="Hugenholtz P."/>
            <person name="Woyke T."/>
            <person name="Wu D."/>
            <person name="Gronow S."/>
            <person name="Wellnitz S."/>
            <person name="Brambilla E."/>
            <person name="Klenk H.-P."/>
            <person name="Eisen J.A."/>
        </authorList>
    </citation>
    <scope>NUCLEOTIDE SEQUENCE [LARGE SCALE GENOMIC DNA]</scope>
    <source>
        <strain evidence="3">ATCC BAA-1111 / DSM 21527 / NCTC 11395 / H</strain>
    </source>
</reference>
<dbReference type="HOGENOM" id="CLU_2686759_0_0_12"/>
<proteinExistence type="predicted"/>
<dbReference type="EMBL" id="CP002959">
    <property type="protein sequence ID" value="AFM10780.1"/>
    <property type="molecule type" value="Genomic_DNA"/>
</dbReference>
<dbReference type="RefSeq" id="WP_014801301.1">
    <property type="nucleotide sequence ID" value="NC_018020.1"/>
</dbReference>
<dbReference type="AlphaFoldDB" id="I4B0H3"/>
<gene>
    <name evidence="2" type="ordered locus">Turpa_0118</name>
</gene>
<organism evidence="2 3">
    <name type="scientific">Turneriella parva (strain ATCC BAA-1111 / DSM 21527 / NCTC 11395 / H)</name>
    <name type="common">Leptospira parva</name>
    <dbReference type="NCBI Taxonomy" id="869212"/>
    <lineage>
        <taxon>Bacteria</taxon>
        <taxon>Pseudomonadati</taxon>
        <taxon>Spirochaetota</taxon>
        <taxon>Spirochaetia</taxon>
        <taxon>Leptospirales</taxon>
        <taxon>Leptospiraceae</taxon>
        <taxon>Turneriella</taxon>
    </lineage>
</organism>
<keyword evidence="1" id="KW-0812">Transmembrane</keyword>
<keyword evidence="1" id="KW-1133">Transmembrane helix</keyword>
<evidence type="ECO:0000256" key="1">
    <source>
        <dbReference type="SAM" id="Phobius"/>
    </source>
</evidence>
<evidence type="ECO:0000313" key="3">
    <source>
        <dbReference type="Proteomes" id="UP000006048"/>
    </source>
</evidence>
<dbReference type="Proteomes" id="UP000006048">
    <property type="component" value="Chromosome"/>
</dbReference>
<dbReference type="KEGG" id="tpx:Turpa_0118"/>
<name>I4B0H3_TURPD</name>
<evidence type="ECO:0000313" key="2">
    <source>
        <dbReference type="EMBL" id="AFM10780.1"/>
    </source>
</evidence>